<proteinExistence type="predicted"/>
<accession>A0A7W9AQG0</accession>
<evidence type="ECO:0000259" key="1">
    <source>
        <dbReference type="Pfam" id="PF13391"/>
    </source>
</evidence>
<dbReference type="InterPro" id="IPR003615">
    <property type="entry name" value="HNH_nuc"/>
</dbReference>
<dbReference type="Pfam" id="PF13391">
    <property type="entry name" value="HNH_2"/>
    <property type="match status" value="1"/>
</dbReference>
<evidence type="ECO:0000313" key="3">
    <source>
        <dbReference type="Proteomes" id="UP000557739"/>
    </source>
</evidence>
<dbReference type="RefSeq" id="WP_184027271.1">
    <property type="nucleotide sequence ID" value="NZ_JACIJJ010000002.1"/>
</dbReference>
<name>A0A7W9AQG0_9SPHN</name>
<protein>
    <recommendedName>
        <fullName evidence="1">HNH nuclease domain-containing protein</fullName>
    </recommendedName>
</protein>
<dbReference type="EMBL" id="JACIJJ010000002">
    <property type="protein sequence ID" value="MBB5698516.1"/>
    <property type="molecule type" value="Genomic_DNA"/>
</dbReference>
<reference evidence="2 3" key="1">
    <citation type="submission" date="2020-08" db="EMBL/GenBank/DDBJ databases">
        <title>Genomic Encyclopedia of Type Strains, Phase IV (KMG-IV): sequencing the most valuable type-strain genomes for metagenomic binning, comparative biology and taxonomic classification.</title>
        <authorList>
            <person name="Goeker M."/>
        </authorList>
    </citation>
    <scope>NUCLEOTIDE SEQUENCE [LARGE SCALE GENOMIC DNA]</scope>
    <source>
        <strain evidence="2 3">DSM 27244</strain>
    </source>
</reference>
<feature type="domain" description="HNH nuclease" evidence="1">
    <location>
        <begin position="207"/>
        <end position="259"/>
    </location>
</feature>
<dbReference type="Proteomes" id="UP000557739">
    <property type="component" value="Unassembled WGS sequence"/>
</dbReference>
<evidence type="ECO:0000313" key="2">
    <source>
        <dbReference type="EMBL" id="MBB5698516.1"/>
    </source>
</evidence>
<organism evidence="2 3">
    <name type="scientific">Sphingomonas yantingensis</name>
    <dbReference type="NCBI Taxonomy" id="1241761"/>
    <lineage>
        <taxon>Bacteria</taxon>
        <taxon>Pseudomonadati</taxon>
        <taxon>Pseudomonadota</taxon>
        <taxon>Alphaproteobacteria</taxon>
        <taxon>Sphingomonadales</taxon>
        <taxon>Sphingomonadaceae</taxon>
        <taxon>Sphingomonas</taxon>
    </lineage>
</organism>
<gene>
    <name evidence="2" type="ORF">FHR19_001861</name>
</gene>
<sequence>MRYWWVNQNQTYRHETEGGFLWSPQRNRGGARNPFYDTMEQVRAGHLIFSFCDTKIQAVGVAQGAAQAAVKPNFGSVGDQWDNEGWLVPVEFTQAATPVQPKSFIAELTPHMGVKYAPLQSNGNGNQGVYLTEISAGFAAVLLAKLGISAPTLINPPEPVILAEDDAAEDSLRGRVDIGETHKQQLTLSRRGQGVFRANVRLNENHCRLTGISDPRFLVASHIKPWRDSTDAEKLDGSNGLLLSPHADRLFDRGFISFDDDGMVLRSSQLSDAVWTAWGFSAVTNVGTFKPSQAQYLAYHRAKMVL</sequence>
<comment type="caution">
    <text evidence="2">The sequence shown here is derived from an EMBL/GenBank/DDBJ whole genome shotgun (WGS) entry which is preliminary data.</text>
</comment>
<keyword evidence="3" id="KW-1185">Reference proteome</keyword>
<dbReference type="AlphaFoldDB" id="A0A7W9AQG0"/>